<dbReference type="SUPFAM" id="SSF50978">
    <property type="entry name" value="WD40 repeat-like"/>
    <property type="match status" value="1"/>
</dbReference>
<feature type="region of interest" description="Disordered" evidence="1">
    <location>
        <begin position="339"/>
        <end position="397"/>
    </location>
</feature>
<dbReference type="Gene3D" id="2.130.10.10">
    <property type="entry name" value="YVTN repeat-like/Quinoprotein amine dehydrogenase"/>
    <property type="match status" value="1"/>
</dbReference>
<accession>A0A2A2LBU0</accession>
<organism evidence="2 3">
    <name type="scientific">Diploscapter pachys</name>
    <dbReference type="NCBI Taxonomy" id="2018661"/>
    <lineage>
        <taxon>Eukaryota</taxon>
        <taxon>Metazoa</taxon>
        <taxon>Ecdysozoa</taxon>
        <taxon>Nematoda</taxon>
        <taxon>Chromadorea</taxon>
        <taxon>Rhabditida</taxon>
        <taxon>Rhabditina</taxon>
        <taxon>Rhabditomorpha</taxon>
        <taxon>Rhabditoidea</taxon>
        <taxon>Rhabditidae</taxon>
        <taxon>Diploscapter</taxon>
    </lineage>
</organism>
<dbReference type="OrthoDB" id="5994at2759"/>
<dbReference type="STRING" id="2018661.A0A2A2LBU0"/>
<dbReference type="InterPro" id="IPR001680">
    <property type="entry name" value="WD40_rpt"/>
</dbReference>
<evidence type="ECO:0000313" key="2">
    <source>
        <dbReference type="EMBL" id="PAV83751.1"/>
    </source>
</evidence>
<comment type="caution">
    <text evidence="2">The sequence shown here is derived from an EMBL/GenBank/DDBJ whole genome shotgun (WGS) entry which is preliminary data.</text>
</comment>
<reference evidence="2 3" key="1">
    <citation type="journal article" date="2017" name="Curr. Biol.">
        <title>Genome architecture and evolution of a unichromosomal asexual nematode.</title>
        <authorList>
            <person name="Fradin H."/>
            <person name="Zegar C."/>
            <person name="Gutwein M."/>
            <person name="Lucas J."/>
            <person name="Kovtun M."/>
            <person name="Corcoran D."/>
            <person name="Baugh L.R."/>
            <person name="Kiontke K."/>
            <person name="Gunsalus K."/>
            <person name="Fitch D.H."/>
            <person name="Piano F."/>
        </authorList>
    </citation>
    <scope>NUCLEOTIDE SEQUENCE [LARGE SCALE GENOMIC DNA]</scope>
    <source>
        <strain evidence="2">PF1309</strain>
    </source>
</reference>
<feature type="compositionally biased region" description="Acidic residues" evidence="1">
    <location>
        <begin position="347"/>
        <end position="397"/>
    </location>
</feature>
<proteinExistence type="predicted"/>
<protein>
    <submittedName>
        <fullName evidence="2">Uncharacterized protein</fullName>
    </submittedName>
</protein>
<dbReference type="Proteomes" id="UP000218231">
    <property type="component" value="Unassembled WGS sequence"/>
</dbReference>
<dbReference type="InterPro" id="IPR053299">
    <property type="entry name" value="ASTRA_WD_repeat"/>
</dbReference>
<dbReference type="EMBL" id="LIAE01006928">
    <property type="protein sequence ID" value="PAV83751.1"/>
    <property type="molecule type" value="Genomic_DNA"/>
</dbReference>
<sequence>MEISLERTPCCFALGSSNILAVGNMDGCLELNTYDPDPERQDFTEHWRFRTKSSIRAITFSEDGSTIYGIGRNKSLCSYDTETGKRTRCIVKSHEARPTTICLLPSTARKNQQFATGDENGYVHTWDFRSENPLICQWSDQTGDINALAMDSNHNLLSASADNTLAAYEVRKCKLRLKSEEMGSELLSICATEKFVYVGTQEGYVEIFKNGEYGNILERIESGFDMNVSQIIELRTGLLLTSSETSNEIRALNVMPNKKLGIAAKHGGAESSVDQIGITPDCSWLLSMDLFSKSLKFWPFEEITAKFPILRADSIKKKKINGGFFSDLVDEKYLKSLEKRKKRKDSDSDDDDKEDAEQDSESDNDDSDDINDEEMGSESDVDDEEEDSEDPDDEMTD</sequence>
<dbReference type="SMART" id="SM00320">
    <property type="entry name" value="WD40"/>
    <property type="match status" value="3"/>
</dbReference>
<dbReference type="PANTHER" id="PTHR44156">
    <property type="entry name" value="SUPERNUMERARY LIMBS, ISOFORM B-RELATED"/>
    <property type="match status" value="1"/>
</dbReference>
<dbReference type="InterPro" id="IPR015943">
    <property type="entry name" value="WD40/YVTN_repeat-like_dom_sf"/>
</dbReference>
<evidence type="ECO:0000313" key="3">
    <source>
        <dbReference type="Proteomes" id="UP000218231"/>
    </source>
</evidence>
<evidence type="ECO:0000256" key="1">
    <source>
        <dbReference type="SAM" id="MobiDB-lite"/>
    </source>
</evidence>
<dbReference type="InterPro" id="IPR036322">
    <property type="entry name" value="WD40_repeat_dom_sf"/>
</dbReference>
<name>A0A2A2LBU0_9BILA</name>
<keyword evidence="3" id="KW-1185">Reference proteome</keyword>
<dbReference type="AlphaFoldDB" id="A0A2A2LBU0"/>
<gene>
    <name evidence="2" type="ORF">WR25_13320</name>
</gene>